<sequence>MSNEVTDENVPEKEVKKDFRDCLYGKIDVSVESVDKFIFGVLVLLGFSILFGVIL</sequence>
<evidence type="ECO:0000313" key="2">
    <source>
        <dbReference type="EMBL" id="VYU39639.1"/>
    </source>
</evidence>
<keyword evidence="1" id="KW-1133">Transmembrane helix</keyword>
<dbReference type="EMBL" id="CACRTV010000052">
    <property type="protein sequence ID" value="VYU39639.1"/>
    <property type="molecule type" value="Genomic_DNA"/>
</dbReference>
<dbReference type="AlphaFoldDB" id="A0A6N3EJT8"/>
<name>A0A6N3EJT8_9CLOT</name>
<proteinExistence type="predicted"/>
<gene>
    <name evidence="2" type="ORF">CPLFYP93_02213</name>
</gene>
<accession>A0A6N3EJT8</accession>
<keyword evidence="1" id="KW-0812">Transmembrane</keyword>
<dbReference type="RefSeq" id="WP_156561496.1">
    <property type="nucleotide sequence ID" value="NZ_CACRTV010000052.1"/>
</dbReference>
<feature type="transmembrane region" description="Helical" evidence="1">
    <location>
        <begin position="37"/>
        <end position="54"/>
    </location>
</feature>
<keyword evidence="1" id="KW-0472">Membrane</keyword>
<organism evidence="2">
    <name type="scientific">Clostridium paraputrificum</name>
    <dbReference type="NCBI Taxonomy" id="29363"/>
    <lineage>
        <taxon>Bacteria</taxon>
        <taxon>Bacillati</taxon>
        <taxon>Bacillota</taxon>
        <taxon>Clostridia</taxon>
        <taxon>Eubacteriales</taxon>
        <taxon>Clostridiaceae</taxon>
        <taxon>Clostridium</taxon>
    </lineage>
</organism>
<evidence type="ECO:0000256" key="1">
    <source>
        <dbReference type="SAM" id="Phobius"/>
    </source>
</evidence>
<reference evidence="2" key="1">
    <citation type="submission" date="2019-11" db="EMBL/GenBank/DDBJ databases">
        <authorList>
            <person name="Feng L."/>
        </authorList>
    </citation>
    <scope>NUCLEOTIDE SEQUENCE</scope>
    <source>
        <strain evidence="2">CParaputrificumLFYP93</strain>
    </source>
</reference>
<protein>
    <submittedName>
        <fullName evidence="2">Uncharacterized protein</fullName>
    </submittedName>
</protein>